<reference evidence="6 7" key="1">
    <citation type="journal article" date="2009" name="Genome Res.">
        <title>Whole genome sequence of Desulfovibrio magneticus strain RS-1 revealed common gene clusters in magnetotactic bacteria.</title>
        <authorList>
            <person name="Nakazawa H."/>
            <person name="Arakaki A."/>
            <person name="Narita-Yamada S."/>
            <person name="Yashiro I."/>
            <person name="Jinno K."/>
            <person name="Aoki N."/>
            <person name="Tsuruyama A."/>
            <person name="Okamura Y."/>
            <person name="Tanikawa S."/>
            <person name="Fujita N."/>
            <person name="Takeyama H."/>
            <person name="Matsunaga T."/>
        </authorList>
    </citation>
    <scope>NUCLEOTIDE SEQUENCE [LARGE SCALE GENOMIC DNA]</scope>
    <source>
        <strain evidence="7">ATCC 700980 / DSM 13731 / RS-1</strain>
    </source>
</reference>
<accession>C4XJ21</accession>
<keyword evidence="3 5" id="KW-0808">Transferase</keyword>
<dbReference type="InterPro" id="IPR029063">
    <property type="entry name" value="SAM-dependent_MTases_sf"/>
</dbReference>
<evidence type="ECO:0000256" key="5">
    <source>
        <dbReference type="HAMAP-Rule" id="MF_01813"/>
    </source>
</evidence>
<dbReference type="Proteomes" id="UP000009071">
    <property type="component" value="Chromosome"/>
</dbReference>
<sequence length="242" mass="26972">MRCTASLRIKEPAMRDTAVKRMFEDIAFSYDMQNSALSLGIDIWWRRCFVSMIEPRQGTVLDAATGTGEVALAIRRRRPGLTVIGLDFSPAMLDVARAKAAKAQVAGYHLGVADCRDVPLTDACVDAVTMAFGIRNIAERVAVMREFHRVLRPGGQLHVMEFGMPRFELGKALYRFYFDRILPPVGNFLSRTDYAYSYLVESVDAFPADNDFLAQMGEAGFAERRVTDLTGGLARVFSGRKL</sequence>
<keyword evidence="4 5" id="KW-0949">S-adenosyl-L-methionine</keyword>
<dbReference type="STRING" id="573370.DMR_06940"/>
<dbReference type="EMBL" id="AP010904">
    <property type="protein sequence ID" value="BAH74185.1"/>
    <property type="molecule type" value="Genomic_DNA"/>
</dbReference>
<keyword evidence="7" id="KW-1185">Reference proteome</keyword>
<feature type="binding site" evidence="5">
    <location>
        <position position="87"/>
    </location>
    <ligand>
        <name>S-adenosyl-L-methionine</name>
        <dbReference type="ChEBI" id="CHEBI:59789"/>
    </ligand>
</feature>
<evidence type="ECO:0000313" key="6">
    <source>
        <dbReference type="EMBL" id="BAH74185.1"/>
    </source>
</evidence>
<comment type="caution">
    <text evidence="5">Lacks conserved residue(s) required for the propagation of feature annotation.</text>
</comment>
<dbReference type="InterPro" id="IPR004033">
    <property type="entry name" value="UbiE/COQ5_MeTrFase"/>
</dbReference>
<dbReference type="Gene3D" id="3.40.50.150">
    <property type="entry name" value="Vaccinia Virus protein VP39"/>
    <property type="match status" value="1"/>
</dbReference>
<dbReference type="InterPro" id="IPR023576">
    <property type="entry name" value="UbiE/COQ5_MeTrFase_CS"/>
</dbReference>
<evidence type="ECO:0000256" key="4">
    <source>
        <dbReference type="ARBA" id="ARBA00022691"/>
    </source>
</evidence>
<gene>
    <name evidence="6" type="primary">ubiE</name>
    <name evidence="5" type="synonym">menG</name>
    <name evidence="6" type="ordered locus">DMR_06940</name>
</gene>
<proteinExistence type="inferred from homology"/>
<dbReference type="eggNOG" id="COG2226">
    <property type="taxonomic scope" value="Bacteria"/>
</dbReference>
<name>C4XJ21_SOLM1</name>
<dbReference type="EC" id="2.1.1.163" evidence="5"/>
<dbReference type="CDD" id="cd02440">
    <property type="entry name" value="AdoMet_MTases"/>
    <property type="match status" value="1"/>
</dbReference>
<comment type="catalytic activity">
    <reaction evidence="5">
        <text>a 2-demethylmenaquinol + S-adenosyl-L-methionine = a menaquinol + S-adenosyl-L-homocysteine + H(+)</text>
        <dbReference type="Rhea" id="RHEA:42640"/>
        <dbReference type="Rhea" id="RHEA-COMP:9539"/>
        <dbReference type="Rhea" id="RHEA-COMP:9563"/>
        <dbReference type="ChEBI" id="CHEBI:15378"/>
        <dbReference type="ChEBI" id="CHEBI:18151"/>
        <dbReference type="ChEBI" id="CHEBI:55437"/>
        <dbReference type="ChEBI" id="CHEBI:57856"/>
        <dbReference type="ChEBI" id="CHEBI:59789"/>
        <dbReference type="EC" id="2.1.1.163"/>
    </reaction>
</comment>
<dbReference type="PROSITE" id="PS01184">
    <property type="entry name" value="UBIE_2"/>
    <property type="match status" value="1"/>
</dbReference>
<dbReference type="GO" id="GO:0009234">
    <property type="term" value="P:menaquinone biosynthetic process"/>
    <property type="evidence" value="ECO:0007669"/>
    <property type="project" value="UniProtKB-UniRule"/>
</dbReference>
<feature type="binding site" evidence="5">
    <location>
        <position position="67"/>
    </location>
    <ligand>
        <name>S-adenosyl-L-methionine</name>
        <dbReference type="ChEBI" id="CHEBI:59789"/>
    </ligand>
</feature>
<dbReference type="UniPathway" id="UPA00079">
    <property type="reaction ID" value="UER00169"/>
</dbReference>
<dbReference type="Pfam" id="PF01209">
    <property type="entry name" value="Ubie_methyltran"/>
    <property type="match status" value="1"/>
</dbReference>
<evidence type="ECO:0000256" key="2">
    <source>
        <dbReference type="ARBA" id="ARBA00022603"/>
    </source>
</evidence>
<dbReference type="GO" id="GO:0043770">
    <property type="term" value="F:demethylmenaquinone methyltransferase activity"/>
    <property type="evidence" value="ECO:0007669"/>
    <property type="project" value="UniProtKB-UniRule"/>
</dbReference>
<keyword evidence="2 5" id="KW-0489">Methyltransferase</keyword>
<dbReference type="AlphaFoldDB" id="C4XJ21"/>
<comment type="pathway">
    <text evidence="5">Quinol/quinone metabolism; menaquinone biosynthesis; menaquinol from 1,4-dihydroxy-2-naphthoate: step 2/2.</text>
</comment>
<keyword evidence="6" id="KW-0830">Ubiquinone</keyword>
<dbReference type="KEGG" id="dma:DMR_06940"/>
<dbReference type="PANTHER" id="PTHR43591:SF24">
    <property type="entry name" value="2-METHOXY-6-POLYPRENYL-1,4-BENZOQUINOL METHYLASE, MITOCHONDRIAL"/>
    <property type="match status" value="1"/>
</dbReference>
<dbReference type="NCBIfam" id="TIGR01934">
    <property type="entry name" value="MenG_MenH_UbiE"/>
    <property type="match status" value="1"/>
</dbReference>
<evidence type="ECO:0000313" key="7">
    <source>
        <dbReference type="Proteomes" id="UP000009071"/>
    </source>
</evidence>
<dbReference type="GO" id="GO:0006744">
    <property type="term" value="P:ubiquinone biosynthetic process"/>
    <property type="evidence" value="ECO:0007669"/>
    <property type="project" value="UniProtKB-UniPathway"/>
</dbReference>
<dbReference type="GO" id="GO:0032259">
    <property type="term" value="P:methylation"/>
    <property type="evidence" value="ECO:0007669"/>
    <property type="project" value="UniProtKB-KW"/>
</dbReference>
<comment type="function">
    <text evidence="5">Methyltransferase required for the conversion of demethylmenaquinol (DMKH2) to menaquinol (MKH2).</text>
</comment>
<dbReference type="SUPFAM" id="SSF53335">
    <property type="entry name" value="S-adenosyl-L-methionine-dependent methyltransferases"/>
    <property type="match status" value="1"/>
</dbReference>
<dbReference type="HAMAP" id="MF_01813">
    <property type="entry name" value="MenG_UbiE_methyltr"/>
    <property type="match status" value="1"/>
</dbReference>
<evidence type="ECO:0000256" key="1">
    <source>
        <dbReference type="ARBA" id="ARBA00022428"/>
    </source>
</evidence>
<feature type="binding site" evidence="5">
    <location>
        <begin position="114"/>
        <end position="115"/>
    </location>
    <ligand>
        <name>S-adenosyl-L-methionine</name>
        <dbReference type="ChEBI" id="CHEBI:59789"/>
    </ligand>
</feature>
<comment type="similarity">
    <text evidence="5">Belongs to the class I-like SAM-binding methyltransferase superfamily. MenG/UbiE family.</text>
</comment>
<dbReference type="PANTHER" id="PTHR43591">
    <property type="entry name" value="METHYLTRANSFERASE"/>
    <property type="match status" value="1"/>
</dbReference>
<protein>
    <recommendedName>
        <fullName evidence="5">Demethylmenaquinone methyltransferase</fullName>
        <ecNumber evidence="5">2.1.1.163</ecNumber>
    </recommendedName>
</protein>
<dbReference type="UniPathway" id="UPA00232"/>
<organism evidence="6 7">
    <name type="scientific">Solidesulfovibrio magneticus (strain ATCC 700980 / DSM 13731 / RS-1)</name>
    <name type="common">Desulfovibrio magneticus</name>
    <dbReference type="NCBI Taxonomy" id="573370"/>
    <lineage>
        <taxon>Bacteria</taxon>
        <taxon>Pseudomonadati</taxon>
        <taxon>Thermodesulfobacteriota</taxon>
        <taxon>Desulfovibrionia</taxon>
        <taxon>Desulfovibrionales</taxon>
        <taxon>Desulfovibrionaceae</taxon>
        <taxon>Solidesulfovibrio</taxon>
    </lineage>
</organism>
<keyword evidence="1 5" id="KW-0474">Menaquinone biosynthesis</keyword>
<dbReference type="PROSITE" id="PS51608">
    <property type="entry name" value="SAM_MT_UBIE"/>
    <property type="match status" value="1"/>
</dbReference>
<evidence type="ECO:0000256" key="3">
    <source>
        <dbReference type="ARBA" id="ARBA00022679"/>
    </source>
</evidence>
<dbReference type="HOGENOM" id="CLU_037990_0_0_7"/>